<dbReference type="InterPro" id="IPR000326">
    <property type="entry name" value="PAP2/HPO"/>
</dbReference>
<dbReference type="STRING" id="1688.BCUN_1031"/>
<sequence>MVVKRYLQPILGVLCLAGALTFTALITRYGVLPMDTAVYGWIAAHLISPGLTPVIQVVTQLASAVVLIVLTIIILVFVRNRRIGVAVALNLALAALLNQVIKRCIQRPRPYVTHLVVEHGFSFPSGHSMAATAFYGFLVFLVWHYVGNRAARTALIVPCAAIIPVILFTRVYLGVHWASDVLAGCLFSLAWLLLVAVPAAREFLLEPGPRPQHARR</sequence>
<dbReference type="AlphaFoldDB" id="A0A087B2L5"/>
<feature type="transmembrane region" description="Helical" evidence="1">
    <location>
        <begin position="155"/>
        <end position="175"/>
    </location>
</feature>
<feature type="transmembrane region" description="Helical" evidence="1">
    <location>
        <begin position="121"/>
        <end position="143"/>
    </location>
</feature>
<evidence type="ECO:0000256" key="1">
    <source>
        <dbReference type="SAM" id="Phobius"/>
    </source>
</evidence>
<keyword evidence="1" id="KW-0472">Membrane</keyword>
<feature type="transmembrane region" description="Helical" evidence="1">
    <location>
        <begin position="6"/>
        <end position="26"/>
    </location>
</feature>
<feature type="transmembrane region" description="Helical" evidence="1">
    <location>
        <begin position="61"/>
        <end position="78"/>
    </location>
</feature>
<dbReference type="EMBL" id="JGYV01000002">
    <property type="protein sequence ID" value="KFI65265.1"/>
    <property type="molecule type" value="Genomic_DNA"/>
</dbReference>
<dbReference type="Pfam" id="PF01569">
    <property type="entry name" value="PAP2"/>
    <property type="match status" value="1"/>
</dbReference>
<gene>
    <name evidence="3" type="ORF">BCUN_1031</name>
</gene>
<protein>
    <submittedName>
        <fullName evidence="3">Type II phosphatidic acid phosphatase protein</fullName>
    </submittedName>
</protein>
<proteinExistence type="predicted"/>
<comment type="caution">
    <text evidence="3">The sequence shown here is derived from an EMBL/GenBank/DDBJ whole genome shotgun (WGS) entry which is preliminary data.</text>
</comment>
<keyword evidence="1" id="KW-0812">Transmembrane</keyword>
<accession>A0A087B2L5</accession>
<feature type="transmembrane region" description="Helical" evidence="1">
    <location>
        <begin position="181"/>
        <end position="200"/>
    </location>
</feature>
<dbReference type="PANTHER" id="PTHR14969:SF13">
    <property type="entry name" value="AT30094P"/>
    <property type="match status" value="1"/>
</dbReference>
<keyword evidence="1" id="KW-1133">Transmembrane helix</keyword>
<evidence type="ECO:0000259" key="2">
    <source>
        <dbReference type="SMART" id="SM00014"/>
    </source>
</evidence>
<name>A0A087B2L5_9BIFI</name>
<dbReference type="SMART" id="SM00014">
    <property type="entry name" value="acidPPc"/>
    <property type="match status" value="1"/>
</dbReference>
<dbReference type="SUPFAM" id="SSF48317">
    <property type="entry name" value="Acid phosphatase/Vanadium-dependent haloperoxidase"/>
    <property type="match status" value="1"/>
</dbReference>
<dbReference type="Gene3D" id="1.20.144.10">
    <property type="entry name" value="Phosphatidic acid phosphatase type 2/haloperoxidase"/>
    <property type="match status" value="2"/>
</dbReference>
<dbReference type="RefSeq" id="WP_033518573.1">
    <property type="nucleotide sequence ID" value="NZ_JGYV01000002.1"/>
</dbReference>
<keyword evidence="4" id="KW-1185">Reference proteome</keyword>
<dbReference type="InterPro" id="IPR036938">
    <property type="entry name" value="PAP2/HPO_sf"/>
</dbReference>
<dbReference type="CDD" id="cd03392">
    <property type="entry name" value="PAP2_like_2"/>
    <property type="match status" value="1"/>
</dbReference>
<feature type="transmembrane region" description="Helical" evidence="1">
    <location>
        <begin position="83"/>
        <end position="101"/>
    </location>
</feature>
<evidence type="ECO:0000313" key="4">
    <source>
        <dbReference type="Proteomes" id="UP000029067"/>
    </source>
</evidence>
<dbReference type="Proteomes" id="UP000029067">
    <property type="component" value="Unassembled WGS sequence"/>
</dbReference>
<dbReference type="OrthoDB" id="5289372at2"/>
<organism evidence="3 4">
    <name type="scientific">Bifidobacterium cuniculi</name>
    <dbReference type="NCBI Taxonomy" id="1688"/>
    <lineage>
        <taxon>Bacteria</taxon>
        <taxon>Bacillati</taxon>
        <taxon>Actinomycetota</taxon>
        <taxon>Actinomycetes</taxon>
        <taxon>Bifidobacteriales</taxon>
        <taxon>Bifidobacteriaceae</taxon>
        <taxon>Bifidobacterium</taxon>
    </lineage>
</organism>
<dbReference type="PANTHER" id="PTHR14969">
    <property type="entry name" value="SPHINGOSINE-1-PHOSPHATE PHOSPHOHYDROLASE"/>
    <property type="match status" value="1"/>
</dbReference>
<dbReference type="eggNOG" id="COG0671">
    <property type="taxonomic scope" value="Bacteria"/>
</dbReference>
<feature type="domain" description="Phosphatidic acid phosphatase type 2/haloperoxidase" evidence="2">
    <location>
        <begin position="83"/>
        <end position="196"/>
    </location>
</feature>
<evidence type="ECO:0000313" key="3">
    <source>
        <dbReference type="EMBL" id="KFI65265.1"/>
    </source>
</evidence>
<reference evidence="3 4" key="1">
    <citation type="submission" date="2014-03" db="EMBL/GenBank/DDBJ databases">
        <title>Genomics of Bifidobacteria.</title>
        <authorList>
            <person name="Ventura M."/>
            <person name="Milani C."/>
            <person name="Lugli G.A."/>
        </authorList>
    </citation>
    <scope>NUCLEOTIDE SEQUENCE [LARGE SCALE GENOMIC DNA]</scope>
    <source>
        <strain evidence="3 4">LMG 10738</strain>
    </source>
</reference>